<evidence type="ECO:0000313" key="9">
    <source>
        <dbReference type="Proteomes" id="UP000033867"/>
    </source>
</evidence>
<dbReference type="CDD" id="cd17767">
    <property type="entry name" value="UP_EcUdp-like"/>
    <property type="match status" value="1"/>
</dbReference>
<dbReference type="PANTHER" id="PTHR43691">
    <property type="entry name" value="URIDINE PHOSPHORYLASE"/>
    <property type="match status" value="1"/>
</dbReference>
<evidence type="ECO:0000256" key="5">
    <source>
        <dbReference type="ARBA" id="ARBA00022679"/>
    </source>
</evidence>
<feature type="domain" description="Nucleoside phosphorylase" evidence="7">
    <location>
        <begin position="17"/>
        <end position="252"/>
    </location>
</feature>
<dbReference type="GO" id="GO:0004850">
    <property type="term" value="F:uridine phosphorylase activity"/>
    <property type="evidence" value="ECO:0007669"/>
    <property type="project" value="UniProtKB-EC"/>
</dbReference>
<evidence type="ECO:0000313" key="8">
    <source>
        <dbReference type="EMBL" id="KKS72141.1"/>
    </source>
</evidence>
<evidence type="ECO:0000256" key="3">
    <source>
        <dbReference type="ARBA" id="ARBA00021980"/>
    </source>
</evidence>
<dbReference type="InterPro" id="IPR000845">
    <property type="entry name" value="Nucleoside_phosphorylase_d"/>
</dbReference>
<evidence type="ECO:0000256" key="6">
    <source>
        <dbReference type="ARBA" id="ARBA00048447"/>
    </source>
</evidence>
<dbReference type="Proteomes" id="UP000033867">
    <property type="component" value="Unassembled WGS sequence"/>
</dbReference>
<name>A0A0G1DMV1_9BACT</name>
<dbReference type="SUPFAM" id="SSF53167">
    <property type="entry name" value="Purine and uridine phosphorylases"/>
    <property type="match status" value="1"/>
</dbReference>
<keyword evidence="4" id="KW-0328">Glycosyltransferase</keyword>
<dbReference type="AlphaFoldDB" id="A0A0G1DMV1"/>
<sequence>MNIQPHLKITQGQISPYVLLPGDPARVDSIGTYLENFTILSNNREYRCGVGTYKGRQITVCSTGIGCPSSAIAVEELINVGAQYLIRVGTCGGAWREDIPAGSLIIPTASVRDEGTTIEYIPQGFPAVADRSIVNALVQSSDEQNANYVVGINRTHDAFYGSQSAIAKWGTYLKEERWKNEKTPILSSEMESAVLFVIASLRNVKAGAIFAVNANPESLKDRVNGKDTAVVTESSEEVSRQTIDAMIRVALEAISKLP</sequence>
<organism evidence="8 9">
    <name type="scientific">Candidatus Magasanikbacteria bacterium GW2011_GWE2_42_7</name>
    <dbReference type="NCBI Taxonomy" id="1619052"/>
    <lineage>
        <taxon>Bacteria</taxon>
        <taxon>Candidatus Magasanikiibacteriota</taxon>
    </lineage>
</organism>
<dbReference type="InterPro" id="IPR018016">
    <property type="entry name" value="Nucleoside_phosphorylase_CS"/>
</dbReference>
<comment type="caution">
    <text evidence="8">The sequence shown here is derived from an EMBL/GenBank/DDBJ whole genome shotgun (WGS) entry which is preliminary data.</text>
</comment>
<dbReference type="GO" id="GO:0005829">
    <property type="term" value="C:cytosol"/>
    <property type="evidence" value="ECO:0007669"/>
    <property type="project" value="TreeGrafter"/>
</dbReference>
<comment type="catalytic activity">
    <reaction evidence="6">
        <text>uridine + phosphate = alpha-D-ribose 1-phosphate + uracil</text>
        <dbReference type="Rhea" id="RHEA:24388"/>
        <dbReference type="ChEBI" id="CHEBI:16704"/>
        <dbReference type="ChEBI" id="CHEBI:17568"/>
        <dbReference type="ChEBI" id="CHEBI:43474"/>
        <dbReference type="ChEBI" id="CHEBI:57720"/>
        <dbReference type="EC" id="2.4.2.3"/>
    </reaction>
</comment>
<dbReference type="EC" id="2.4.2.3" evidence="2"/>
<keyword evidence="5" id="KW-0808">Transferase</keyword>
<evidence type="ECO:0000256" key="2">
    <source>
        <dbReference type="ARBA" id="ARBA00011888"/>
    </source>
</evidence>
<dbReference type="PROSITE" id="PS01232">
    <property type="entry name" value="PNP_UDP_1"/>
    <property type="match status" value="1"/>
</dbReference>
<comment type="similarity">
    <text evidence="1">Belongs to the PNP/UDP phosphorylase family.</text>
</comment>
<reference evidence="8 9" key="1">
    <citation type="journal article" date="2015" name="Nature">
        <title>rRNA introns, odd ribosomes, and small enigmatic genomes across a large radiation of phyla.</title>
        <authorList>
            <person name="Brown C.T."/>
            <person name="Hug L.A."/>
            <person name="Thomas B.C."/>
            <person name="Sharon I."/>
            <person name="Castelle C.J."/>
            <person name="Singh A."/>
            <person name="Wilkins M.J."/>
            <person name="Williams K.H."/>
            <person name="Banfield J.F."/>
        </authorList>
    </citation>
    <scope>NUCLEOTIDE SEQUENCE [LARGE SCALE GENOMIC DNA]</scope>
</reference>
<dbReference type="Pfam" id="PF01048">
    <property type="entry name" value="PNP_UDP_1"/>
    <property type="match status" value="1"/>
</dbReference>
<dbReference type="EMBL" id="LCEK01000013">
    <property type="protein sequence ID" value="KKS72141.1"/>
    <property type="molecule type" value="Genomic_DNA"/>
</dbReference>
<evidence type="ECO:0000256" key="1">
    <source>
        <dbReference type="ARBA" id="ARBA00010456"/>
    </source>
</evidence>
<proteinExistence type="inferred from homology"/>
<accession>A0A0G1DMV1</accession>
<protein>
    <recommendedName>
        <fullName evidence="3">Uridine phosphorylase</fullName>
        <ecNumber evidence="2">2.4.2.3</ecNumber>
    </recommendedName>
</protein>
<dbReference type="InterPro" id="IPR035994">
    <property type="entry name" value="Nucleoside_phosphorylase_sf"/>
</dbReference>
<evidence type="ECO:0000256" key="4">
    <source>
        <dbReference type="ARBA" id="ARBA00022676"/>
    </source>
</evidence>
<dbReference type="GO" id="GO:0009164">
    <property type="term" value="P:nucleoside catabolic process"/>
    <property type="evidence" value="ECO:0007669"/>
    <property type="project" value="UniProtKB-ARBA"/>
</dbReference>
<gene>
    <name evidence="8" type="ORF">UV42_C0013G0019</name>
</gene>
<dbReference type="Gene3D" id="3.40.50.1580">
    <property type="entry name" value="Nucleoside phosphorylase domain"/>
    <property type="match status" value="1"/>
</dbReference>
<evidence type="ECO:0000259" key="7">
    <source>
        <dbReference type="Pfam" id="PF01048"/>
    </source>
</evidence>
<dbReference type="PANTHER" id="PTHR43691:SF11">
    <property type="entry name" value="FI09636P-RELATED"/>
    <property type="match status" value="1"/>
</dbReference>